<evidence type="ECO:0000313" key="2">
    <source>
        <dbReference type="Proteomes" id="UP000694923"/>
    </source>
</evidence>
<evidence type="ECO:0000256" key="1">
    <source>
        <dbReference type="ARBA" id="ARBA00006399"/>
    </source>
</evidence>
<dbReference type="PANTHER" id="PTHR14060">
    <property type="entry name" value="PROTEIN P13 MTCP-1"/>
    <property type="match status" value="1"/>
</dbReference>
<dbReference type="Proteomes" id="UP000694923">
    <property type="component" value="Unplaced"/>
</dbReference>
<organism evidence="2 3">
    <name type="scientific">Galeopterus variegatus</name>
    <name type="common">Malayan flying lemur</name>
    <name type="synonym">Cynocephalus variegatus</name>
    <dbReference type="NCBI Taxonomy" id="482537"/>
    <lineage>
        <taxon>Eukaryota</taxon>
        <taxon>Metazoa</taxon>
        <taxon>Chordata</taxon>
        <taxon>Craniata</taxon>
        <taxon>Vertebrata</taxon>
        <taxon>Euteleostomi</taxon>
        <taxon>Mammalia</taxon>
        <taxon>Eutheria</taxon>
        <taxon>Euarchontoglires</taxon>
        <taxon>Dermoptera</taxon>
        <taxon>Cynocephalidae</taxon>
        <taxon>Galeopterus</taxon>
    </lineage>
</organism>
<accession>A0ABM0RFU2</accession>
<proteinExistence type="inferred from homology"/>
<name>A0ABM0RFU2_GALVR</name>
<dbReference type="RefSeq" id="XP_008579483.1">
    <property type="nucleotide sequence ID" value="XM_008581261.1"/>
</dbReference>
<dbReference type="InterPro" id="IPR036672">
    <property type="entry name" value="TCL1_MTCP1_sf"/>
</dbReference>
<gene>
    <name evidence="3" type="primary">TCL1A</name>
</gene>
<keyword evidence="2" id="KW-1185">Reference proteome</keyword>
<sequence length="117" mass="14079">MGEFELQFPAEQRTLHLHPDRLWIWEEDVYLDENRHPWLSMTFEIEGCFQVLLQQKDVSLGEPKTPSQLRSYVLPLMWQLYPGSQYRGSDSSYWRIVYHVEFGDIQDMLLEKLPDME</sequence>
<dbReference type="GeneID" id="103597422"/>
<protein>
    <submittedName>
        <fullName evidence="3">T-cell leukemia/lymphoma protein 1A</fullName>
    </submittedName>
</protein>
<dbReference type="InterPro" id="IPR004832">
    <property type="entry name" value="TCL1_MTCP1"/>
</dbReference>
<dbReference type="Gene3D" id="2.40.15.10">
    <property type="entry name" value="TCL1/MTCP1"/>
    <property type="match status" value="1"/>
</dbReference>
<dbReference type="PANTHER" id="PTHR14060:SF4">
    <property type="entry name" value="T-CELL LEUKEMIA_LYMPHOMA PROTEIN 1A"/>
    <property type="match status" value="1"/>
</dbReference>
<reference evidence="3" key="1">
    <citation type="submission" date="2025-08" db="UniProtKB">
        <authorList>
            <consortium name="RefSeq"/>
        </authorList>
    </citation>
    <scope>IDENTIFICATION</scope>
</reference>
<dbReference type="Pfam" id="PF01840">
    <property type="entry name" value="TCL1_MTCP1"/>
    <property type="match status" value="1"/>
</dbReference>
<dbReference type="SUPFAM" id="SSF50904">
    <property type="entry name" value="Oncogene products"/>
    <property type="match status" value="1"/>
</dbReference>
<comment type="similarity">
    <text evidence="1">Belongs to the TCL1 family.</text>
</comment>
<evidence type="ECO:0000313" key="3">
    <source>
        <dbReference type="RefSeq" id="XP_008579483.1"/>
    </source>
</evidence>